<reference evidence="1" key="2">
    <citation type="submission" date="2017-06" db="EMBL/GenBank/DDBJ databases">
        <title>WGS assembly of Brachypodium distachyon.</title>
        <authorList>
            <consortium name="The International Brachypodium Initiative"/>
            <person name="Lucas S."/>
            <person name="Harmon-Smith M."/>
            <person name="Lail K."/>
            <person name="Tice H."/>
            <person name="Grimwood J."/>
            <person name="Bruce D."/>
            <person name="Barry K."/>
            <person name="Shu S."/>
            <person name="Lindquist E."/>
            <person name="Wang M."/>
            <person name="Pitluck S."/>
            <person name="Vogel J.P."/>
            <person name="Garvin D.F."/>
            <person name="Mockler T.C."/>
            <person name="Schmutz J."/>
            <person name="Rokhsar D."/>
            <person name="Bevan M.W."/>
        </authorList>
    </citation>
    <scope>NUCLEOTIDE SEQUENCE</scope>
    <source>
        <strain evidence="1">Bd21</strain>
    </source>
</reference>
<dbReference type="AlphaFoldDB" id="A0A0Q3I9K6"/>
<evidence type="ECO:0000313" key="2">
    <source>
        <dbReference type="EnsemblPlants" id="KQJ82800"/>
    </source>
</evidence>
<gene>
    <name evidence="1" type="ORF">BRADI_5g11025v3</name>
</gene>
<reference evidence="2" key="3">
    <citation type="submission" date="2018-08" db="UniProtKB">
        <authorList>
            <consortium name="EnsemblPlants"/>
        </authorList>
    </citation>
    <scope>IDENTIFICATION</scope>
    <source>
        <strain evidence="2">cv. Bd21</strain>
    </source>
</reference>
<sequence>MPLQRNPSSKYTSQILHLFLYATTVRRPCKRFKILSVFVIIDQNTLLEKKSLLYLHGQQVLLQKVVQMFSLTYAETCMHRNLMHYKVAYMKISTKGKSAFRQPLDGQLASIIFGTGAVLSDIFVYGTEILSGIFQTDQIFRDIYEILSYMETRDSPKEI</sequence>
<name>A0A0Q3I9K6_BRADI</name>
<keyword evidence="3" id="KW-1185">Reference proteome</keyword>
<reference evidence="1 2" key="1">
    <citation type="journal article" date="2010" name="Nature">
        <title>Genome sequencing and analysis of the model grass Brachypodium distachyon.</title>
        <authorList>
            <consortium name="International Brachypodium Initiative"/>
        </authorList>
    </citation>
    <scope>NUCLEOTIDE SEQUENCE [LARGE SCALE GENOMIC DNA]</scope>
    <source>
        <strain evidence="1 2">Bd21</strain>
    </source>
</reference>
<protein>
    <submittedName>
        <fullName evidence="1 2">Uncharacterized protein</fullName>
    </submittedName>
</protein>
<organism evidence="1">
    <name type="scientific">Brachypodium distachyon</name>
    <name type="common">Purple false brome</name>
    <name type="synonym">Trachynia distachya</name>
    <dbReference type="NCBI Taxonomy" id="15368"/>
    <lineage>
        <taxon>Eukaryota</taxon>
        <taxon>Viridiplantae</taxon>
        <taxon>Streptophyta</taxon>
        <taxon>Embryophyta</taxon>
        <taxon>Tracheophyta</taxon>
        <taxon>Spermatophyta</taxon>
        <taxon>Magnoliopsida</taxon>
        <taxon>Liliopsida</taxon>
        <taxon>Poales</taxon>
        <taxon>Poaceae</taxon>
        <taxon>BOP clade</taxon>
        <taxon>Pooideae</taxon>
        <taxon>Stipodae</taxon>
        <taxon>Brachypodieae</taxon>
        <taxon>Brachypodium</taxon>
    </lineage>
</organism>
<evidence type="ECO:0000313" key="3">
    <source>
        <dbReference type="Proteomes" id="UP000008810"/>
    </source>
</evidence>
<accession>A0A0Q3I9K6</accession>
<dbReference type="EnsemblPlants" id="KQJ82800">
    <property type="protein sequence ID" value="KQJ82800"/>
    <property type="gene ID" value="BRADI_5g11025v3"/>
</dbReference>
<proteinExistence type="predicted"/>
<dbReference type="Proteomes" id="UP000008810">
    <property type="component" value="Chromosome 5"/>
</dbReference>
<evidence type="ECO:0000313" key="1">
    <source>
        <dbReference type="EMBL" id="KQJ82800.1"/>
    </source>
</evidence>
<dbReference type="EMBL" id="CM000884">
    <property type="protein sequence ID" value="KQJ82800.1"/>
    <property type="molecule type" value="Genomic_DNA"/>
</dbReference>
<dbReference type="InParanoid" id="A0A0Q3I9K6"/>
<dbReference type="Gramene" id="KQJ82800">
    <property type="protein sequence ID" value="KQJ82800"/>
    <property type="gene ID" value="BRADI_5g11025v3"/>
</dbReference>